<proteinExistence type="predicted"/>
<dbReference type="EMBL" id="JACVVK020000002">
    <property type="protein sequence ID" value="KAK7508137.1"/>
    <property type="molecule type" value="Genomic_DNA"/>
</dbReference>
<dbReference type="AlphaFoldDB" id="A0ABD0M9Q8"/>
<comment type="caution">
    <text evidence="1">The sequence shown here is derived from an EMBL/GenBank/DDBJ whole genome shotgun (WGS) entry which is preliminary data.</text>
</comment>
<organism evidence="1 2">
    <name type="scientific">Batillaria attramentaria</name>
    <dbReference type="NCBI Taxonomy" id="370345"/>
    <lineage>
        <taxon>Eukaryota</taxon>
        <taxon>Metazoa</taxon>
        <taxon>Spiralia</taxon>
        <taxon>Lophotrochozoa</taxon>
        <taxon>Mollusca</taxon>
        <taxon>Gastropoda</taxon>
        <taxon>Caenogastropoda</taxon>
        <taxon>Sorbeoconcha</taxon>
        <taxon>Cerithioidea</taxon>
        <taxon>Batillariidae</taxon>
        <taxon>Batillaria</taxon>
    </lineage>
</organism>
<gene>
    <name evidence="1" type="ORF">BaRGS_00000376</name>
</gene>
<protein>
    <submittedName>
        <fullName evidence="1">Uncharacterized protein</fullName>
    </submittedName>
</protein>
<name>A0ABD0M9Q8_9CAEN</name>
<accession>A0ABD0M9Q8</accession>
<dbReference type="Proteomes" id="UP001519460">
    <property type="component" value="Unassembled WGS sequence"/>
</dbReference>
<keyword evidence="2" id="KW-1185">Reference proteome</keyword>
<reference evidence="1 2" key="1">
    <citation type="journal article" date="2023" name="Sci. Data">
        <title>Genome assembly of the Korean intertidal mud-creeper Batillaria attramentaria.</title>
        <authorList>
            <person name="Patra A.K."/>
            <person name="Ho P.T."/>
            <person name="Jun S."/>
            <person name="Lee S.J."/>
            <person name="Kim Y."/>
            <person name="Won Y.J."/>
        </authorList>
    </citation>
    <scope>NUCLEOTIDE SEQUENCE [LARGE SCALE GENOMIC DNA]</scope>
    <source>
        <strain evidence="1">Wonlab-2016</strain>
    </source>
</reference>
<sequence length="109" mass="12639">MTSSRASSPSHRPAVLRRYNQFFPSSGTQLLIEREVPSTELRLKFHQRKRAARRQENISPSPCSFSPSGHTLQRVCRPILHHLHRFHAVFPSPCVNILMKVYYRSHGFS</sequence>
<evidence type="ECO:0000313" key="2">
    <source>
        <dbReference type="Proteomes" id="UP001519460"/>
    </source>
</evidence>
<evidence type="ECO:0000313" key="1">
    <source>
        <dbReference type="EMBL" id="KAK7508137.1"/>
    </source>
</evidence>